<gene>
    <name evidence="7" type="ORF">D9Q98_004025</name>
</gene>
<evidence type="ECO:0008006" key="9">
    <source>
        <dbReference type="Google" id="ProtNLM"/>
    </source>
</evidence>
<dbReference type="InterPro" id="IPR024095">
    <property type="entry name" value="Vesicle_P115"/>
</dbReference>
<dbReference type="GO" id="GO:0012507">
    <property type="term" value="C:ER to Golgi transport vesicle membrane"/>
    <property type="evidence" value="ECO:0007669"/>
    <property type="project" value="TreeGrafter"/>
</dbReference>
<evidence type="ECO:0000256" key="3">
    <source>
        <dbReference type="ARBA" id="ARBA00023054"/>
    </source>
</evidence>
<feature type="region of interest" description="Disordered" evidence="4">
    <location>
        <begin position="730"/>
        <end position="776"/>
    </location>
</feature>
<dbReference type="Proteomes" id="UP001055712">
    <property type="component" value="Unassembled WGS sequence"/>
</dbReference>
<dbReference type="PANTHER" id="PTHR10013:SF0">
    <property type="entry name" value="GENERAL VESICULAR TRANSPORT FACTOR P115"/>
    <property type="match status" value="1"/>
</dbReference>
<evidence type="ECO:0000313" key="8">
    <source>
        <dbReference type="Proteomes" id="UP001055712"/>
    </source>
</evidence>
<dbReference type="GO" id="GO:0005783">
    <property type="term" value="C:endoplasmic reticulum"/>
    <property type="evidence" value="ECO:0007669"/>
    <property type="project" value="TreeGrafter"/>
</dbReference>
<evidence type="ECO:0000259" key="6">
    <source>
        <dbReference type="Pfam" id="PF04871"/>
    </source>
</evidence>
<feature type="compositionally biased region" description="Low complexity" evidence="4">
    <location>
        <begin position="732"/>
        <end position="747"/>
    </location>
</feature>
<evidence type="ECO:0000256" key="2">
    <source>
        <dbReference type="ARBA" id="ARBA00023034"/>
    </source>
</evidence>
<comment type="caution">
    <text evidence="7">The sequence shown here is derived from an EMBL/GenBank/DDBJ whole genome shotgun (WGS) entry which is preliminary data.</text>
</comment>
<feature type="domain" description="Vesicle tethering protein Uso1/P115-like head" evidence="5">
    <location>
        <begin position="378"/>
        <end position="666"/>
    </location>
</feature>
<dbReference type="OrthoDB" id="5590314at2759"/>
<dbReference type="GO" id="GO:0048211">
    <property type="term" value="P:Golgi vesicle docking"/>
    <property type="evidence" value="ECO:0007669"/>
    <property type="project" value="TreeGrafter"/>
</dbReference>
<dbReference type="GO" id="GO:0000139">
    <property type="term" value="C:Golgi membrane"/>
    <property type="evidence" value="ECO:0007669"/>
    <property type="project" value="InterPro"/>
</dbReference>
<dbReference type="InterPro" id="IPR011989">
    <property type="entry name" value="ARM-like"/>
</dbReference>
<dbReference type="GO" id="GO:0006886">
    <property type="term" value="P:intracellular protein transport"/>
    <property type="evidence" value="ECO:0007669"/>
    <property type="project" value="InterPro"/>
</dbReference>
<dbReference type="SUPFAM" id="SSF48371">
    <property type="entry name" value="ARM repeat"/>
    <property type="match status" value="1"/>
</dbReference>
<reference evidence="7" key="2">
    <citation type="submission" date="2020-11" db="EMBL/GenBank/DDBJ databases">
        <authorList>
            <person name="Cecchin M."/>
            <person name="Marcolungo L."/>
            <person name="Rossato M."/>
            <person name="Girolomoni L."/>
            <person name="Cosentino E."/>
            <person name="Cuine S."/>
            <person name="Li-Beisson Y."/>
            <person name="Delledonne M."/>
            <person name="Ballottari M."/>
        </authorList>
    </citation>
    <scope>NUCLEOTIDE SEQUENCE</scope>
    <source>
        <strain evidence="7">211/11P</strain>
        <tissue evidence="7">Whole cell</tissue>
    </source>
</reference>
<dbReference type="Pfam" id="PF04871">
    <property type="entry name" value="Uso1_p115_C"/>
    <property type="match status" value="1"/>
</dbReference>
<dbReference type="InterPro" id="IPR006955">
    <property type="entry name" value="Uso1_p115_C"/>
</dbReference>
<accession>A0A9D4YY61</accession>
<feature type="domain" description="Uso1/p115-like vesicle tethering protein C-terminal" evidence="6">
    <location>
        <begin position="908"/>
        <end position="1020"/>
    </location>
</feature>
<evidence type="ECO:0000256" key="1">
    <source>
        <dbReference type="ARBA" id="ARBA00004555"/>
    </source>
</evidence>
<comment type="subcellular location">
    <subcellularLocation>
        <location evidence="1">Golgi apparatus</location>
    </subcellularLocation>
</comment>
<dbReference type="Pfam" id="PF04869">
    <property type="entry name" value="Uso1_p115_head"/>
    <property type="match status" value="1"/>
</dbReference>
<organism evidence="7 8">
    <name type="scientific">Chlorella vulgaris</name>
    <name type="common">Green alga</name>
    <dbReference type="NCBI Taxonomy" id="3077"/>
    <lineage>
        <taxon>Eukaryota</taxon>
        <taxon>Viridiplantae</taxon>
        <taxon>Chlorophyta</taxon>
        <taxon>core chlorophytes</taxon>
        <taxon>Trebouxiophyceae</taxon>
        <taxon>Chlorellales</taxon>
        <taxon>Chlorellaceae</taxon>
        <taxon>Chlorella clade</taxon>
        <taxon>Chlorella</taxon>
    </lineage>
</organism>
<dbReference type="EMBL" id="SIDB01000005">
    <property type="protein sequence ID" value="KAI3432476.1"/>
    <property type="molecule type" value="Genomic_DNA"/>
</dbReference>
<dbReference type="PANTHER" id="PTHR10013">
    <property type="entry name" value="GENERAL VESICULAR TRANSPORT FACTOR P115"/>
    <property type="match status" value="1"/>
</dbReference>
<name>A0A9D4YY61_CHLVU</name>
<dbReference type="InterPro" id="IPR016024">
    <property type="entry name" value="ARM-type_fold"/>
</dbReference>
<dbReference type="Gene3D" id="1.25.10.10">
    <property type="entry name" value="Leucine-rich Repeat Variant"/>
    <property type="match status" value="1"/>
</dbReference>
<dbReference type="AlphaFoldDB" id="A0A9D4YY61"/>
<keyword evidence="2" id="KW-0333">Golgi apparatus</keyword>
<evidence type="ECO:0000313" key="7">
    <source>
        <dbReference type="EMBL" id="KAI3432476.1"/>
    </source>
</evidence>
<evidence type="ECO:0000259" key="5">
    <source>
        <dbReference type="Pfam" id="PF04869"/>
    </source>
</evidence>
<feature type="compositionally biased region" description="Low complexity" evidence="4">
    <location>
        <begin position="866"/>
        <end position="882"/>
    </location>
</feature>
<dbReference type="GO" id="GO:0006888">
    <property type="term" value="P:endoplasmic reticulum to Golgi vesicle-mediated transport"/>
    <property type="evidence" value="ECO:0007669"/>
    <property type="project" value="TreeGrafter"/>
</dbReference>
<feature type="compositionally biased region" description="Low complexity" evidence="4">
    <location>
        <begin position="755"/>
        <end position="776"/>
    </location>
</feature>
<reference evidence="7" key="1">
    <citation type="journal article" date="2019" name="Plant J.">
        <title>Chlorella vulgaris genome assembly and annotation reveals the molecular basis for metabolic acclimation to high light conditions.</title>
        <authorList>
            <person name="Cecchin M."/>
            <person name="Marcolungo L."/>
            <person name="Rossato M."/>
            <person name="Girolomoni L."/>
            <person name="Cosentino E."/>
            <person name="Cuine S."/>
            <person name="Li-Beisson Y."/>
            <person name="Delledonne M."/>
            <person name="Ballottari M."/>
        </authorList>
    </citation>
    <scope>NUCLEOTIDE SEQUENCE</scope>
    <source>
        <strain evidence="7">211/11P</strain>
    </source>
</reference>
<evidence type="ECO:0000256" key="4">
    <source>
        <dbReference type="SAM" id="MobiDB-lite"/>
    </source>
</evidence>
<feature type="region of interest" description="Disordered" evidence="4">
    <location>
        <begin position="857"/>
        <end position="882"/>
    </location>
</feature>
<keyword evidence="8" id="KW-1185">Reference proteome</keyword>
<dbReference type="GO" id="GO:0005795">
    <property type="term" value="C:Golgi stack"/>
    <property type="evidence" value="ECO:0007669"/>
    <property type="project" value="TreeGrafter"/>
</dbReference>
<dbReference type="GO" id="GO:0048280">
    <property type="term" value="P:vesicle fusion with Golgi apparatus"/>
    <property type="evidence" value="ECO:0007669"/>
    <property type="project" value="InterPro"/>
</dbReference>
<protein>
    <recommendedName>
        <fullName evidence="9">Vesicle tethering protein Uso1/P115-like head domain-containing protein</fullName>
    </recommendedName>
</protein>
<sequence length="1031" mass="105027">MKAFSRFLAQTEPDGTATELLEKLVQRVCEAVVLQDRRDALQQLRDLLVANTKEEALLAFGSVGVPAMLQVVTDREDLEMVQLALESLAASVAAASGGNTASSQAVAINAQHLARSPDALPLLLGLLEGGPAGVSDFYARYHTLQVLKGLASAAPRQLQDAILGAPLGMTRLMNLLGEQEVLRNEALLLLGQLAAGSADLQQIAAFEGGFDRLFGIIRREGWLDGDIVVQDCLQLLAALLRGSPPNQLMFRDAGFLAQLPALLRLPDPTNSSINGGGGGNNGGGEQCHAELPPQKAANLVAGMDVVLALLPPAAAPPSQAPAVCAASHAANRQALMQRGLLDALLALALQRGGAPDESVRAQALLCLAALVSGSPEQQGQLAASMVTLASSSSGGGGGVEGVPLLQAALQVALCSCSAPEQVAADRLIEAYCSGNPAGQAALAGSLTQAAAATTPAAAGSSSSFGGLLLHRLGSQGAPLELAASSRAAAALSHLVASSPAMQSQLLSLQLQLQPGAAQQQQQQLQQVAAAVPAGASSVMVLCASHLGQLVTQQRRQPGSVAAAAALLRLLLLWLHGCPPAVTAFLRAVAQTSPFLVDSVRGSNACSGSAPSNNPATRGMLALLLGECAAYAEDAAGTPSQQQLLDAIDRQIGQQQYLATLDGLAPHLAAAGGTTGSSSSSSSIFGEEPSLSPAFAAFLTSLVAEVRQRVTGTAAPMQVLSAAAQHSAPSTLQQYVQQQQQQQQQQVEPPAPPPTAAAASGTRAAPPAPASPHGAPYSPAAAVAAAKAPPLLLNPHSSAAAAAAASPRLRGSSWLPPLPSSPASSSSVQLQEAVAVVEALQRDNQHLREELAAVTDRLHRSGGSSGANGHLAPHAAAASAEAAAEAEGLRRQLAEAQAAAERALGDLAAAQEAAQKLETDLEDLSAAYSTLDGHADLLQQQVDRLQAELAAERQRAAGGGGLASSAEVEQRIAAARQEAEQAAEEGMVDLLVCLGQEEAKVARLRKRLEASGVDCEALLADIVTVGGEEDLT</sequence>
<proteinExistence type="predicted"/>
<dbReference type="InterPro" id="IPR006953">
    <property type="entry name" value="Vesicle_Uso1_P115_head"/>
</dbReference>
<keyword evidence="3" id="KW-0175">Coiled coil</keyword>